<dbReference type="Proteomes" id="UP000256503">
    <property type="component" value="Chromosome"/>
</dbReference>
<proteinExistence type="predicted"/>
<organism evidence="1 2">
    <name type="scientific">Pseudomonas plecoglossicida</name>
    <dbReference type="NCBI Taxonomy" id="70775"/>
    <lineage>
        <taxon>Bacteria</taxon>
        <taxon>Pseudomonadati</taxon>
        <taxon>Pseudomonadota</taxon>
        <taxon>Gammaproteobacteria</taxon>
        <taxon>Pseudomonadales</taxon>
        <taxon>Pseudomonadaceae</taxon>
        <taxon>Pseudomonas</taxon>
    </lineage>
</organism>
<name>A0AAD0VV23_PSEDL</name>
<gene>
    <name evidence="1" type="ORF">DVB73_19430</name>
</gene>
<protein>
    <submittedName>
        <fullName evidence="1">Uncharacterized protein</fullName>
    </submittedName>
</protein>
<reference evidence="1 2" key="1">
    <citation type="submission" date="2018-07" db="EMBL/GenBank/DDBJ databases">
        <title>Complete genome sequence of a Pseudomonas plecoglossicida strain pathogenic to the marine fish, Larimichthys crocea.</title>
        <authorList>
            <person name="Tao Z."/>
        </authorList>
    </citation>
    <scope>NUCLEOTIDE SEQUENCE [LARGE SCALE GENOMIC DNA]</scope>
    <source>
        <strain evidence="1 2">XSDHY-P</strain>
    </source>
</reference>
<sequence>MQCTISEIARRVGVSKAAIIKARDQGRLPESLFTLNERGITCIADDELAERVLRRTIGLRINSTLRMPRCC</sequence>
<evidence type="ECO:0000313" key="1">
    <source>
        <dbReference type="EMBL" id="AXM97800.1"/>
    </source>
</evidence>
<dbReference type="EMBL" id="CP031146">
    <property type="protein sequence ID" value="AXM97800.1"/>
    <property type="molecule type" value="Genomic_DNA"/>
</dbReference>
<dbReference type="AlphaFoldDB" id="A0AAD0VV23"/>
<evidence type="ECO:0000313" key="2">
    <source>
        <dbReference type="Proteomes" id="UP000256503"/>
    </source>
</evidence>
<accession>A0AAD0VV23</accession>